<dbReference type="InterPro" id="IPR032466">
    <property type="entry name" value="Metal_Hydrolase"/>
</dbReference>
<evidence type="ECO:0000313" key="7">
    <source>
        <dbReference type="EMBL" id="MFD2672627.1"/>
    </source>
</evidence>
<evidence type="ECO:0000259" key="6">
    <source>
        <dbReference type="Pfam" id="PF01979"/>
    </source>
</evidence>
<feature type="region of interest" description="Disordered" evidence="5">
    <location>
        <begin position="317"/>
        <end position="346"/>
    </location>
</feature>
<dbReference type="SUPFAM" id="SSF51338">
    <property type="entry name" value="Composite domain of metallo-dependent hydrolases"/>
    <property type="match status" value="1"/>
</dbReference>
<dbReference type="CDD" id="cd00854">
    <property type="entry name" value="NagA"/>
    <property type="match status" value="1"/>
</dbReference>
<gene>
    <name evidence="7" type="primary">nagA</name>
    <name evidence="7" type="ORF">ACFSUC_13750</name>
</gene>
<dbReference type="Gene3D" id="2.30.40.10">
    <property type="entry name" value="Urease, subunit C, domain 1"/>
    <property type="match status" value="1"/>
</dbReference>
<reference evidence="8" key="1">
    <citation type="journal article" date="2019" name="Int. J. Syst. Evol. Microbiol.">
        <title>The Global Catalogue of Microorganisms (GCM) 10K type strain sequencing project: providing services to taxonomists for standard genome sequencing and annotation.</title>
        <authorList>
            <consortium name="The Broad Institute Genomics Platform"/>
            <consortium name="The Broad Institute Genome Sequencing Center for Infectious Disease"/>
            <person name="Wu L."/>
            <person name="Ma J."/>
        </authorList>
    </citation>
    <scope>NUCLEOTIDE SEQUENCE [LARGE SCALE GENOMIC DNA]</scope>
    <source>
        <strain evidence="8">KCTC 33676</strain>
    </source>
</reference>
<comment type="caution">
    <text evidence="7">The sequence shown here is derived from an EMBL/GenBank/DDBJ whole genome shotgun (WGS) entry which is preliminary data.</text>
</comment>
<dbReference type="InterPro" id="IPR011059">
    <property type="entry name" value="Metal-dep_hydrolase_composite"/>
</dbReference>
<proteinExistence type="inferred from homology"/>
<dbReference type="Pfam" id="PF01979">
    <property type="entry name" value="Amidohydro_1"/>
    <property type="match status" value="1"/>
</dbReference>
<evidence type="ECO:0000256" key="1">
    <source>
        <dbReference type="ARBA" id="ARBA00010716"/>
    </source>
</evidence>
<dbReference type="GO" id="GO:0008448">
    <property type="term" value="F:N-acetylglucosamine-6-phosphate deacetylase activity"/>
    <property type="evidence" value="ECO:0007669"/>
    <property type="project" value="UniProtKB-EC"/>
</dbReference>
<evidence type="ECO:0000256" key="4">
    <source>
        <dbReference type="ARBA" id="ARBA00023277"/>
    </source>
</evidence>
<keyword evidence="8" id="KW-1185">Reference proteome</keyword>
<keyword evidence="3 7" id="KW-0378">Hydrolase</keyword>
<dbReference type="SUPFAM" id="SSF51556">
    <property type="entry name" value="Metallo-dependent hydrolases"/>
    <property type="match status" value="1"/>
</dbReference>
<evidence type="ECO:0000256" key="2">
    <source>
        <dbReference type="ARBA" id="ARBA00022723"/>
    </source>
</evidence>
<dbReference type="PANTHER" id="PTHR11113:SF14">
    <property type="entry name" value="N-ACETYLGLUCOSAMINE-6-PHOSPHATE DEACETYLASE"/>
    <property type="match status" value="1"/>
</dbReference>
<dbReference type="PANTHER" id="PTHR11113">
    <property type="entry name" value="N-ACETYLGLUCOSAMINE-6-PHOSPHATE DEACETYLASE"/>
    <property type="match status" value="1"/>
</dbReference>
<evidence type="ECO:0000256" key="3">
    <source>
        <dbReference type="ARBA" id="ARBA00022801"/>
    </source>
</evidence>
<organism evidence="7 8">
    <name type="scientific">Marinicrinis sediminis</name>
    <dbReference type="NCBI Taxonomy" id="1652465"/>
    <lineage>
        <taxon>Bacteria</taxon>
        <taxon>Bacillati</taxon>
        <taxon>Bacillota</taxon>
        <taxon>Bacilli</taxon>
        <taxon>Bacillales</taxon>
        <taxon>Paenibacillaceae</taxon>
    </lineage>
</organism>
<sequence length="432" mass="46813">MTVQAQTQWFEHARIYTGYEVIEEASLLVENSKIAGIYRKGDPMPVLSETCIRVDARDLQLIPGMIDLHVHGGGGGDVMSGDHTQLAAMCDFHAAHGTTSLLATTMSASRERILHALKGVAGYNRQQTNTGARIIGVHLEGPFLHPARTGAQNPAHLRQPNLAECQHYAEASDHQLKLLTIAPELQGAEDVIRWAVDAGITVSIGHSDATHVQMLEAIHWGASQVTHLFNGMRPLHHRDPGVAGTALMHDALCTELICDGIHIHPHLIPWVMAQKPKDKVVCITDCISVAGLTDGTYTLGGLAVELENQIVRLKIDDGEETPEEVTNGTHRESNKRKGSKEGNLAGSTLTMHQALRNTLSYTNLPLEAVIPYFTINAAKQAKVDQTKGSLEIGKDADIVILDHAGNIAATYVEGKRVFAAQNFLSVHSSKSL</sequence>
<dbReference type="EMBL" id="JBHUMM010000043">
    <property type="protein sequence ID" value="MFD2672627.1"/>
    <property type="molecule type" value="Genomic_DNA"/>
</dbReference>
<accession>A0ABW5RF17</accession>
<protein>
    <submittedName>
        <fullName evidence="7">N-acetylglucosamine-6-phosphate deacetylase</fullName>
        <ecNumber evidence="7">3.5.1.25</ecNumber>
    </submittedName>
</protein>
<comment type="similarity">
    <text evidence="1">Belongs to the metallo-dependent hydrolases superfamily. NagA family.</text>
</comment>
<dbReference type="InterPro" id="IPR006680">
    <property type="entry name" value="Amidohydro-rel"/>
</dbReference>
<dbReference type="Proteomes" id="UP001597497">
    <property type="component" value="Unassembled WGS sequence"/>
</dbReference>
<keyword evidence="4" id="KW-0119">Carbohydrate metabolism</keyword>
<dbReference type="NCBIfam" id="TIGR00221">
    <property type="entry name" value="nagA"/>
    <property type="match status" value="1"/>
</dbReference>
<name>A0ABW5RF17_9BACL</name>
<dbReference type="PIRSF" id="PIRSF038994">
    <property type="entry name" value="NagA"/>
    <property type="match status" value="1"/>
</dbReference>
<dbReference type="RefSeq" id="WP_379930193.1">
    <property type="nucleotide sequence ID" value="NZ_JBHUMM010000043.1"/>
</dbReference>
<keyword evidence="2" id="KW-0479">Metal-binding</keyword>
<evidence type="ECO:0000256" key="5">
    <source>
        <dbReference type="SAM" id="MobiDB-lite"/>
    </source>
</evidence>
<dbReference type="InterPro" id="IPR003764">
    <property type="entry name" value="GlcNAc_6-P_deAcase"/>
</dbReference>
<evidence type="ECO:0000313" key="8">
    <source>
        <dbReference type="Proteomes" id="UP001597497"/>
    </source>
</evidence>
<feature type="domain" description="Amidohydrolase-related" evidence="6">
    <location>
        <begin position="61"/>
        <end position="417"/>
    </location>
</feature>
<dbReference type="EC" id="3.5.1.25" evidence="7"/>
<dbReference type="Gene3D" id="3.20.20.140">
    <property type="entry name" value="Metal-dependent hydrolases"/>
    <property type="match status" value="1"/>
</dbReference>